<evidence type="ECO:0000256" key="3">
    <source>
        <dbReference type="ARBA" id="ARBA00022692"/>
    </source>
</evidence>
<keyword evidence="7" id="KW-1015">Disulfide bond</keyword>
<evidence type="ECO:0000256" key="7">
    <source>
        <dbReference type="ARBA" id="ARBA00023157"/>
    </source>
</evidence>
<evidence type="ECO:0000256" key="2">
    <source>
        <dbReference type="ARBA" id="ARBA00022448"/>
    </source>
</evidence>
<evidence type="ECO:0000256" key="5">
    <source>
        <dbReference type="ARBA" id="ARBA00022989"/>
    </source>
</evidence>
<dbReference type="InterPro" id="IPR009011">
    <property type="entry name" value="Man6P_isomerase_rcpt-bd_dom_sf"/>
</dbReference>
<dbReference type="PROSITE" id="PS51914">
    <property type="entry name" value="MRH"/>
    <property type="match status" value="1"/>
</dbReference>
<dbReference type="InterPro" id="IPR044865">
    <property type="entry name" value="MRH_dom"/>
</dbReference>
<keyword evidence="12" id="KW-1185">Reference proteome</keyword>
<proteinExistence type="predicted"/>
<feature type="compositionally biased region" description="Polar residues" evidence="8">
    <location>
        <begin position="284"/>
        <end position="296"/>
    </location>
</feature>
<feature type="region of interest" description="Disordered" evidence="8">
    <location>
        <begin position="208"/>
        <end position="307"/>
    </location>
</feature>
<dbReference type="PANTHER" id="PTHR15071:SF0">
    <property type="entry name" value="MANNOSE 6-PHOSPHATE RECEPTOR-LIKE PROTEIN 1"/>
    <property type="match status" value="1"/>
</dbReference>
<comment type="subcellular location">
    <subcellularLocation>
        <location evidence="1">Endomembrane system</location>
    </subcellularLocation>
</comment>
<evidence type="ECO:0000313" key="11">
    <source>
        <dbReference type="EMBL" id="ORX33663.1"/>
    </source>
</evidence>
<dbReference type="OrthoDB" id="4504960at2759"/>
<name>A0A1Y1U6J4_9TREE</name>
<evidence type="ECO:0000256" key="8">
    <source>
        <dbReference type="SAM" id="MobiDB-lite"/>
    </source>
</evidence>
<dbReference type="EMBL" id="NBSH01000018">
    <property type="protein sequence ID" value="ORX33663.1"/>
    <property type="molecule type" value="Genomic_DNA"/>
</dbReference>
<sequence>MPDDNPCTLTLENGTHYDLSSLASAKADYETIISGTSYKLNVCRGVVSEVWKLDDPDSTGGFAHRDSGDFSLGQVNTTLHISPSTHEPMLYLQNGSACPLNSGEYASTVIRFICSPEDFDAGKPTLVAALPPLDSGNPCHFFFEWKTHVACKTNPKAELKSHHLIGFGAFVFIILAWFIGHTAYNRFVLQKRGMDVFPIPRITRQLPSLMPTASAPSSSSKKPRWGIGRRSQRGYSNVRADDNDEGEGFAGRFSLEDDEDDVGGPSGGDARELGGDTEAWRGQRGQSSSNHDTQGNKPGAHQGLVDV</sequence>
<protein>
    <submittedName>
        <fullName evidence="11">Mannose-6-phosphate receptor binding domain-containing protein</fullName>
    </submittedName>
</protein>
<dbReference type="GO" id="GO:0000139">
    <property type="term" value="C:Golgi membrane"/>
    <property type="evidence" value="ECO:0007669"/>
    <property type="project" value="UniProtKB-SubCell"/>
</dbReference>
<reference evidence="11 12" key="1">
    <citation type="submission" date="2017-03" db="EMBL/GenBank/DDBJ databases">
        <title>Widespread Adenine N6-methylation of Active Genes in Fungi.</title>
        <authorList>
            <consortium name="DOE Joint Genome Institute"/>
            <person name="Mondo S.J."/>
            <person name="Dannebaum R.O."/>
            <person name="Kuo R.C."/>
            <person name="Louie K.B."/>
            <person name="Bewick A.J."/>
            <person name="Labutti K."/>
            <person name="Haridas S."/>
            <person name="Kuo A."/>
            <person name="Salamov A."/>
            <person name="Ahrendt S.R."/>
            <person name="Lau R."/>
            <person name="Bowen B.P."/>
            <person name="Lipzen A."/>
            <person name="Sullivan W."/>
            <person name="Andreopoulos W.B."/>
            <person name="Clum A."/>
            <person name="Lindquist E."/>
            <person name="Daum C."/>
            <person name="Northen T.R."/>
            <person name="Ramamoorthy G."/>
            <person name="Schmitz R.J."/>
            <person name="Gryganskyi A."/>
            <person name="Culley D."/>
            <person name="Magnuson J."/>
            <person name="James T.Y."/>
            <person name="O'Malley M.A."/>
            <person name="Stajich J.E."/>
            <person name="Spatafora J.W."/>
            <person name="Visel A."/>
            <person name="Grigoriev I.V."/>
        </authorList>
    </citation>
    <scope>NUCLEOTIDE SEQUENCE [LARGE SCALE GENOMIC DNA]</scope>
    <source>
        <strain evidence="11 12">NRRL Y-17943</strain>
    </source>
</reference>
<keyword evidence="5 9" id="KW-1133">Transmembrane helix</keyword>
<feature type="transmembrane region" description="Helical" evidence="9">
    <location>
        <begin position="164"/>
        <end position="184"/>
    </location>
</feature>
<dbReference type="RefSeq" id="XP_021867973.1">
    <property type="nucleotide sequence ID" value="XM_022013704.1"/>
</dbReference>
<keyword evidence="6 9" id="KW-0472">Membrane</keyword>
<dbReference type="GeneID" id="33555512"/>
<keyword evidence="11" id="KW-0675">Receptor</keyword>
<dbReference type="Gene3D" id="2.70.130.10">
    <property type="entry name" value="Mannose-6-phosphate receptor binding domain"/>
    <property type="match status" value="1"/>
</dbReference>
<keyword evidence="2" id="KW-0813">Transport</keyword>
<evidence type="ECO:0000256" key="4">
    <source>
        <dbReference type="ARBA" id="ARBA00022729"/>
    </source>
</evidence>
<dbReference type="InterPro" id="IPR000479">
    <property type="entry name" value="CIMR_rpt"/>
</dbReference>
<evidence type="ECO:0000256" key="1">
    <source>
        <dbReference type="ARBA" id="ARBA00004308"/>
    </source>
</evidence>
<gene>
    <name evidence="11" type="ORF">BD324DRAFT_584742</name>
</gene>
<dbReference type="GO" id="GO:0010008">
    <property type="term" value="C:endosome membrane"/>
    <property type="evidence" value="ECO:0007669"/>
    <property type="project" value="UniProtKB-SubCell"/>
</dbReference>
<dbReference type="GO" id="GO:0007034">
    <property type="term" value="P:vacuolar transport"/>
    <property type="evidence" value="ECO:0007669"/>
    <property type="project" value="TreeGrafter"/>
</dbReference>
<accession>A0A1Y1U6J4</accession>
<dbReference type="InParanoid" id="A0A1Y1U6J4"/>
<keyword evidence="3 9" id="KW-0812">Transmembrane</keyword>
<evidence type="ECO:0000259" key="10">
    <source>
        <dbReference type="PROSITE" id="PS51914"/>
    </source>
</evidence>
<comment type="caution">
    <text evidence="11">The sequence shown here is derived from an EMBL/GenBank/DDBJ whole genome shotgun (WGS) entry which is preliminary data.</text>
</comment>
<feature type="compositionally biased region" description="Basic and acidic residues" evidence="8">
    <location>
        <begin position="269"/>
        <end position="281"/>
    </location>
</feature>
<dbReference type="FunCoup" id="A0A1Y1U6J4">
    <property type="interactions" value="63"/>
</dbReference>
<dbReference type="PANTHER" id="PTHR15071">
    <property type="entry name" value="MANNOSE-6-PHOSPHATE RECEPTOR FAMILY MEMBER"/>
    <property type="match status" value="1"/>
</dbReference>
<dbReference type="STRING" id="4999.A0A1Y1U6J4"/>
<dbReference type="AlphaFoldDB" id="A0A1Y1U6J4"/>
<dbReference type="GO" id="GO:0005770">
    <property type="term" value="C:late endosome"/>
    <property type="evidence" value="ECO:0007669"/>
    <property type="project" value="TreeGrafter"/>
</dbReference>
<dbReference type="Proteomes" id="UP000193218">
    <property type="component" value="Unassembled WGS sequence"/>
</dbReference>
<organism evidence="11 12">
    <name type="scientific">Kockovaella imperatae</name>
    <dbReference type="NCBI Taxonomy" id="4999"/>
    <lineage>
        <taxon>Eukaryota</taxon>
        <taxon>Fungi</taxon>
        <taxon>Dikarya</taxon>
        <taxon>Basidiomycota</taxon>
        <taxon>Agaricomycotina</taxon>
        <taxon>Tremellomycetes</taxon>
        <taxon>Tremellales</taxon>
        <taxon>Cuniculitremaceae</taxon>
        <taxon>Kockovaella</taxon>
    </lineage>
</organism>
<keyword evidence="4" id="KW-0732">Signal</keyword>
<dbReference type="SUPFAM" id="SSF50911">
    <property type="entry name" value="Mannose 6-phosphate receptor domain"/>
    <property type="match status" value="1"/>
</dbReference>
<feature type="domain" description="MRH" evidence="10">
    <location>
        <begin position="5"/>
        <end position="153"/>
    </location>
</feature>
<evidence type="ECO:0000256" key="6">
    <source>
        <dbReference type="ARBA" id="ARBA00023136"/>
    </source>
</evidence>
<dbReference type="Pfam" id="PF00878">
    <property type="entry name" value="CIMR"/>
    <property type="match status" value="1"/>
</dbReference>
<evidence type="ECO:0000313" key="12">
    <source>
        <dbReference type="Proteomes" id="UP000193218"/>
    </source>
</evidence>
<evidence type="ECO:0000256" key="9">
    <source>
        <dbReference type="SAM" id="Phobius"/>
    </source>
</evidence>